<reference evidence="1" key="1">
    <citation type="submission" date="2020-04" db="EMBL/GenBank/DDBJ databases">
        <authorList>
            <person name="Alioto T."/>
            <person name="Alioto T."/>
            <person name="Gomez Garrido J."/>
        </authorList>
    </citation>
    <scope>NUCLEOTIDE SEQUENCE</scope>
    <source>
        <strain evidence="1">A484AB</strain>
    </source>
</reference>
<protein>
    <submittedName>
        <fullName evidence="1">Uncharacterized protein</fullName>
    </submittedName>
</protein>
<dbReference type="AlphaFoldDB" id="A0A7D9JPG1"/>
<dbReference type="EMBL" id="CACRXK020019325">
    <property type="protein sequence ID" value="CAB4033521.1"/>
    <property type="molecule type" value="Genomic_DNA"/>
</dbReference>
<organism evidence="1 2">
    <name type="scientific">Paramuricea clavata</name>
    <name type="common">Red gorgonian</name>
    <name type="synonym">Violescent sea-whip</name>
    <dbReference type="NCBI Taxonomy" id="317549"/>
    <lineage>
        <taxon>Eukaryota</taxon>
        <taxon>Metazoa</taxon>
        <taxon>Cnidaria</taxon>
        <taxon>Anthozoa</taxon>
        <taxon>Octocorallia</taxon>
        <taxon>Malacalcyonacea</taxon>
        <taxon>Plexauridae</taxon>
        <taxon>Paramuricea</taxon>
    </lineage>
</organism>
<comment type="caution">
    <text evidence="1">The sequence shown here is derived from an EMBL/GenBank/DDBJ whole genome shotgun (WGS) entry which is preliminary data.</text>
</comment>
<proteinExistence type="predicted"/>
<accession>A0A7D9JPG1</accession>
<name>A0A7D9JPG1_PARCT</name>
<feature type="non-terminal residue" evidence="1">
    <location>
        <position position="1"/>
    </location>
</feature>
<gene>
    <name evidence="1" type="ORF">PACLA_8A055922</name>
</gene>
<dbReference type="Proteomes" id="UP001152795">
    <property type="component" value="Unassembled WGS sequence"/>
</dbReference>
<dbReference type="OrthoDB" id="2428896at2759"/>
<keyword evidence="2" id="KW-1185">Reference proteome</keyword>
<sequence>SKSGLTNLYNKRVVSSQAVERPLAGQKGGQYGKSAISAANAFGVTTSYSGKPDQATHSGSLVTTSDGSQYLVHKGDGFGKSSDTVVVDAKHMSKNWQPVEQSRDVGGRASVSDYVKAGGKDYHLRGGVCHDATRNMQNLGNQGGCGVQ</sequence>
<evidence type="ECO:0000313" key="1">
    <source>
        <dbReference type="EMBL" id="CAB4033521.1"/>
    </source>
</evidence>
<evidence type="ECO:0000313" key="2">
    <source>
        <dbReference type="Proteomes" id="UP001152795"/>
    </source>
</evidence>